<organism evidence="1 2">
    <name type="scientific">Phytophthora megakarya</name>
    <dbReference type="NCBI Taxonomy" id="4795"/>
    <lineage>
        <taxon>Eukaryota</taxon>
        <taxon>Sar</taxon>
        <taxon>Stramenopiles</taxon>
        <taxon>Oomycota</taxon>
        <taxon>Peronosporomycetes</taxon>
        <taxon>Peronosporales</taxon>
        <taxon>Peronosporaceae</taxon>
        <taxon>Phytophthora</taxon>
    </lineage>
</organism>
<gene>
    <name evidence="1" type="ORF">PHMEG_00026252</name>
</gene>
<reference evidence="2" key="1">
    <citation type="submission" date="2017-03" db="EMBL/GenBank/DDBJ databases">
        <title>Phytopthora megakarya and P. palmivora, two closely related causual agents of cacao black pod achieved similar genome size and gene model numbers by different mechanisms.</title>
        <authorList>
            <person name="Ali S."/>
            <person name="Shao J."/>
            <person name="Larry D.J."/>
            <person name="Kronmiller B."/>
            <person name="Shen D."/>
            <person name="Strem M.D."/>
            <person name="Melnick R.L."/>
            <person name="Guiltinan M.J."/>
            <person name="Tyler B.M."/>
            <person name="Meinhardt L.W."/>
            <person name="Bailey B.A."/>
        </authorList>
    </citation>
    <scope>NUCLEOTIDE SEQUENCE [LARGE SCALE GENOMIC DNA]</scope>
    <source>
        <strain evidence="2">zdho120</strain>
    </source>
</reference>
<evidence type="ECO:0000313" key="1">
    <source>
        <dbReference type="EMBL" id="OWZ02224.1"/>
    </source>
</evidence>
<evidence type="ECO:0000313" key="2">
    <source>
        <dbReference type="Proteomes" id="UP000198211"/>
    </source>
</evidence>
<sequence>MMGGVRCALRGANMAAKWWPEALLYIVDITNRLPMARLKMKSPYGLLYGKRPNGLAFRIWGSTC</sequence>
<dbReference type="Proteomes" id="UP000198211">
    <property type="component" value="Unassembled WGS sequence"/>
</dbReference>
<comment type="caution">
    <text evidence="1">The sequence shown here is derived from an EMBL/GenBank/DDBJ whole genome shotgun (WGS) entry which is preliminary data.</text>
</comment>
<dbReference type="AlphaFoldDB" id="A0A225VAU4"/>
<keyword evidence="2" id="KW-1185">Reference proteome</keyword>
<accession>A0A225VAU4</accession>
<proteinExistence type="predicted"/>
<dbReference type="OrthoDB" id="2802215at2759"/>
<dbReference type="EMBL" id="NBNE01006311">
    <property type="protein sequence ID" value="OWZ02224.1"/>
    <property type="molecule type" value="Genomic_DNA"/>
</dbReference>
<name>A0A225VAU4_9STRA</name>
<protein>
    <submittedName>
        <fullName evidence="1">Polyprotein</fullName>
    </submittedName>
</protein>